<keyword evidence="3 5" id="KW-0288">FMN</keyword>
<reference evidence="7" key="1">
    <citation type="journal article" date="2021" name="PeerJ">
        <title>Extensive microbial diversity within the chicken gut microbiome revealed by metagenomics and culture.</title>
        <authorList>
            <person name="Gilroy R."/>
            <person name="Ravi A."/>
            <person name="Getino M."/>
            <person name="Pursley I."/>
            <person name="Horton D.L."/>
            <person name="Alikhan N.F."/>
            <person name="Baker D."/>
            <person name="Gharbi K."/>
            <person name="Hall N."/>
            <person name="Watson M."/>
            <person name="Adriaenssens E.M."/>
            <person name="Foster-Nyarko E."/>
            <person name="Jarju S."/>
            <person name="Secka A."/>
            <person name="Antonio M."/>
            <person name="Oren A."/>
            <person name="Chaudhuri R.R."/>
            <person name="La Ragione R."/>
            <person name="Hildebrand F."/>
            <person name="Pallen M.J."/>
        </authorList>
    </citation>
    <scope>NUCLEOTIDE SEQUENCE</scope>
    <source>
        <strain evidence="7">Gambia16-930</strain>
    </source>
</reference>
<keyword evidence="2 5" id="KW-0285">Flavoprotein</keyword>
<protein>
    <submittedName>
        <fullName evidence="7">Nitroreductase family protein</fullName>
    </submittedName>
</protein>
<dbReference type="PIRSF" id="PIRSF005426">
    <property type="entry name" value="Frp"/>
    <property type="match status" value="1"/>
</dbReference>
<dbReference type="EMBL" id="DXGG01000240">
    <property type="protein sequence ID" value="HIW88136.1"/>
    <property type="molecule type" value="Genomic_DNA"/>
</dbReference>
<sequence>MDRKLIESLLNRRTVRKYTEEDIPQDVLNTVIEAGVRASNCGNMQIYSIIVTKDKQRKQELCKLHFNQPMVREAPVVLTVCADVNRFHKYCQNRNAPVSYNNFLWLNVGTVDATICTQAMCDAAESLGLGICYLGTVTYMAEPIAEFFNLPKGVVPITTITMGYPKENPGLTERLPLNAVVHYESYKDYSADDINELYKDFEDLPQIRKYIEESKQENLAQVFTNVRYKKEDALVFGKNYLEFLKKQDMF</sequence>
<evidence type="ECO:0000256" key="1">
    <source>
        <dbReference type="ARBA" id="ARBA00008366"/>
    </source>
</evidence>
<comment type="similarity">
    <text evidence="1 5">Belongs to the flavin oxidoreductase frp family.</text>
</comment>
<organism evidence="7 8">
    <name type="scientific">Candidatus Onthomorpha intestinigallinarum</name>
    <dbReference type="NCBI Taxonomy" id="2840880"/>
    <lineage>
        <taxon>Bacteria</taxon>
        <taxon>Pseudomonadati</taxon>
        <taxon>Bacteroidota</taxon>
        <taxon>Bacteroidia</taxon>
        <taxon>Bacteroidales</taxon>
        <taxon>Candidatus Onthomorpha</taxon>
    </lineage>
</organism>
<evidence type="ECO:0000256" key="4">
    <source>
        <dbReference type="ARBA" id="ARBA00023002"/>
    </source>
</evidence>
<dbReference type="SUPFAM" id="SSF55469">
    <property type="entry name" value="FMN-dependent nitroreductase-like"/>
    <property type="match status" value="1"/>
</dbReference>
<gene>
    <name evidence="7" type="ORF">IAC47_07720</name>
</gene>
<reference evidence="7" key="2">
    <citation type="submission" date="2021-04" db="EMBL/GenBank/DDBJ databases">
        <authorList>
            <person name="Gilroy R."/>
        </authorList>
    </citation>
    <scope>NUCLEOTIDE SEQUENCE</scope>
    <source>
        <strain evidence="7">Gambia16-930</strain>
    </source>
</reference>
<dbReference type="PANTHER" id="PTHR43425:SF2">
    <property type="entry name" value="OXYGEN-INSENSITIVE NADPH NITROREDUCTASE"/>
    <property type="match status" value="1"/>
</dbReference>
<feature type="domain" description="Nitroreductase" evidence="6">
    <location>
        <begin position="64"/>
        <end position="164"/>
    </location>
</feature>
<accession>A0A9D1RK83</accession>
<evidence type="ECO:0000313" key="8">
    <source>
        <dbReference type="Proteomes" id="UP000824267"/>
    </source>
</evidence>
<dbReference type="InterPro" id="IPR000415">
    <property type="entry name" value="Nitroreductase-like"/>
</dbReference>
<feature type="domain" description="Nitroreductase" evidence="6">
    <location>
        <begin position="10"/>
        <end position="60"/>
    </location>
</feature>
<dbReference type="Pfam" id="PF00881">
    <property type="entry name" value="Nitroreductase"/>
    <property type="match status" value="2"/>
</dbReference>
<evidence type="ECO:0000256" key="2">
    <source>
        <dbReference type="ARBA" id="ARBA00022630"/>
    </source>
</evidence>
<name>A0A9D1RK83_9BACT</name>
<keyword evidence="4 5" id="KW-0560">Oxidoreductase</keyword>
<evidence type="ECO:0000256" key="3">
    <source>
        <dbReference type="ARBA" id="ARBA00022643"/>
    </source>
</evidence>
<proteinExistence type="inferred from homology"/>
<dbReference type="Gene3D" id="3.40.109.10">
    <property type="entry name" value="NADH Oxidase"/>
    <property type="match status" value="1"/>
</dbReference>
<dbReference type="InterPro" id="IPR029479">
    <property type="entry name" value="Nitroreductase"/>
</dbReference>
<keyword evidence="5" id="KW-0521">NADP</keyword>
<comment type="caution">
    <text evidence="7">The sequence shown here is derived from an EMBL/GenBank/DDBJ whole genome shotgun (WGS) entry which is preliminary data.</text>
</comment>
<dbReference type="Proteomes" id="UP000824267">
    <property type="component" value="Unassembled WGS sequence"/>
</dbReference>
<dbReference type="InterPro" id="IPR016446">
    <property type="entry name" value="Flavin_OxRdtase_Frp"/>
</dbReference>
<dbReference type="AlphaFoldDB" id="A0A9D1RK83"/>
<dbReference type="GO" id="GO:0016491">
    <property type="term" value="F:oxidoreductase activity"/>
    <property type="evidence" value="ECO:0007669"/>
    <property type="project" value="UniProtKB-UniRule"/>
</dbReference>
<evidence type="ECO:0000259" key="6">
    <source>
        <dbReference type="Pfam" id="PF00881"/>
    </source>
</evidence>
<evidence type="ECO:0000256" key="5">
    <source>
        <dbReference type="PIRNR" id="PIRNR005426"/>
    </source>
</evidence>
<dbReference type="PANTHER" id="PTHR43425">
    <property type="entry name" value="OXYGEN-INSENSITIVE NADPH NITROREDUCTASE"/>
    <property type="match status" value="1"/>
</dbReference>
<evidence type="ECO:0000313" key="7">
    <source>
        <dbReference type="EMBL" id="HIW88136.1"/>
    </source>
</evidence>